<dbReference type="OrthoDB" id="1046782at2759"/>
<dbReference type="Proteomes" id="UP000053317">
    <property type="component" value="Unassembled WGS sequence"/>
</dbReference>
<organism evidence="2 3">
    <name type="scientific">Phaeomoniella chlamydospora</name>
    <name type="common">Phaeoacremonium chlamydosporum</name>
    <dbReference type="NCBI Taxonomy" id="158046"/>
    <lineage>
        <taxon>Eukaryota</taxon>
        <taxon>Fungi</taxon>
        <taxon>Dikarya</taxon>
        <taxon>Ascomycota</taxon>
        <taxon>Pezizomycotina</taxon>
        <taxon>Eurotiomycetes</taxon>
        <taxon>Chaetothyriomycetidae</taxon>
        <taxon>Phaeomoniellales</taxon>
        <taxon>Phaeomoniellaceae</taxon>
        <taxon>Phaeomoniella</taxon>
    </lineage>
</organism>
<keyword evidence="3" id="KW-1185">Reference proteome</keyword>
<evidence type="ECO:0000313" key="2">
    <source>
        <dbReference type="EMBL" id="KKY20305.1"/>
    </source>
</evidence>
<accession>A0A0G2GU63</accession>
<name>A0A0G2GU63_PHACM</name>
<reference evidence="2 3" key="1">
    <citation type="submission" date="2015-05" db="EMBL/GenBank/DDBJ databases">
        <title>Distinctive expansion of gene families associated with plant cell wall degradation and secondary metabolism in the genomes of grapevine trunk pathogens.</title>
        <authorList>
            <person name="Lawrence D.P."/>
            <person name="Travadon R."/>
            <person name="Rolshausen P.E."/>
            <person name="Baumgartner K."/>
        </authorList>
    </citation>
    <scope>NUCLEOTIDE SEQUENCE [LARGE SCALE GENOMIC DNA]</scope>
    <source>
        <strain evidence="2">UCRPC4</strain>
    </source>
</reference>
<dbReference type="GO" id="GO:0051118">
    <property type="term" value="F:glucan endo-1,3-alpha-glucosidase activity"/>
    <property type="evidence" value="ECO:0007669"/>
    <property type="project" value="InterPro"/>
</dbReference>
<dbReference type="Gene3D" id="3.20.20.80">
    <property type="entry name" value="Glycosidases"/>
    <property type="match status" value="1"/>
</dbReference>
<proteinExistence type="predicted"/>
<evidence type="ECO:0000256" key="1">
    <source>
        <dbReference type="SAM" id="SignalP"/>
    </source>
</evidence>
<dbReference type="CDD" id="cd11577">
    <property type="entry name" value="GH71"/>
    <property type="match status" value="1"/>
</dbReference>
<comment type="caution">
    <text evidence="2">The sequence shown here is derived from an EMBL/GenBank/DDBJ whole genome shotgun (WGS) entry which is preliminary data.</text>
</comment>
<feature type="signal peptide" evidence="1">
    <location>
        <begin position="1"/>
        <end position="19"/>
    </location>
</feature>
<keyword evidence="2" id="KW-0378">Hydrolase</keyword>
<evidence type="ECO:0000313" key="3">
    <source>
        <dbReference type="Proteomes" id="UP000053317"/>
    </source>
</evidence>
<protein>
    <submittedName>
        <fullName evidence="2">Putative glycosyl hydrolase family 71 protein</fullName>
    </submittedName>
</protein>
<dbReference type="Pfam" id="PF03659">
    <property type="entry name" value="Glyco_hydro_71"/>
    <property type="match status" value="1"/>
</dbReference>
<sequence>MHFLPYLCALLSTAATVTALPKALTAATVSSKHYVTAHYLVGNAAEYTMEDWQDDMAKAQQAGIDAFALNIAYGDTNTATSLATAFSAAASMRSRTIRLYLNFDYEAWGAWDATSVVNTINQYQNHSAYFKYNNQPLVSTFEGTSNINDWTSIKAATNCFFMPDWSSIGPSAATTYSNIIDGLASWSAWPDGPTNLTTAIDEEYISTLSGKPYMMPVSPWFYTNLPAYSKNWLWHSSSLWHYRWLESLSLSVSSTFIQILSWNDYGESHYIGPIRSSGIVSGAELYVDSNHSHTAWLDLLPYYIYAYKLNCGFSSSSSSPFLTSGPILDSKERLTYWYKTTPNDSGSWANTTGNNPSYQTVYDPATLSPDQIFFTVLLSSPATVSVTIGNHPSQTVDVDTKGINHFSVPIPSGEAGVVGFEVVRNGKVVLEIKGEEIVRVPENGRVNWNPVVGGGVSM</sequence>
<gene>
    <name evidence="2" type="ORF">UCRPC4_g04195</name>
</gene>
<feature type="chain" id="PRO_5002544828" evidence="1">
    <location>
        <begin position="20"/>
        <end position="458"/>
    </location>
</feature>
<reference evidence="2 3" key="2">
    <citation type="submission" date="2015-05" db="EMBL/GenBank/DDBJ databases">
        <authorList>
            <person name="Morales-Cruz A."/>
            <person name="Amrine K.C."/>
            <person name="Cantu D."/>
        </authorList>
    </citation>
    <scope>NUCLEOTIDE SEQUENCE [LARGE SCALE GENOMIC DNA]</scope>
    <source>
        <strain evidence="2">UCRPC4</strain>
    </source>
</reference>
<keyword evidence="1" id="KW-0732">Signal</keyword>
<dbReference type="EMBL" id="LCWF01000098">
    <property type="protein sequence ID" value="KKY20305.1"/>
    <property type="molecule type" value="Genomic_DNA"/>
</dbReference>
<dbReference type="AlphaFoldDB" id="A0A0G2GU63"/>
<dbReference type="InterPro" id="IPR005197">
    <property type="entry name" value="Glyco_hydro_71"/>
</dbReference>